<name>A0A1A8RYK5_9TELE</name>
<dbReference type="AlphaFoldDB" id="A0A1A8RYK5"/>
<evidence type="ECO:0000313" key="1">
    <source>
        <dbReference type="EMBL" id="SBS10802.1"/>
    </source>
</evidence>
<proteinExistence type="predicted"/>
<reference evidence="1" key="2">
    <citation type="submission" date="2016-06" db="EMBL/GenBank/DDBJ databases">
        <title>The genome of a short-lived fish provides insights into sex chromosome evolution and the genetic control of aging.</title>
        <authorList>
            <person name="Reichwald K."/>
            <person name="Felder M."/>
            <person name="Petzold A."/>
            <person name="Koch P."/>
            <person name="Groth M."/>
            <person name="Platzer M."/>
        </authorList>
    </citation>
    <scope>NUCLEOTIDE SEQUENCE</scope>
    <source>
        <tissue evidence="1">Brain</tissue>
    </source>
</reference>
<organism evidence="1">
    <name type="scientific">Nothobranchius rachovii</name>
    <name type="common">bluefin notho</name>
    <dbReference type="NCBI Taxonomy" id="451742"/>
    <lineage>
        <taxon>Eukaryota</taxon>
        <taxon>Metazoa</taxon>
        <taxon>Chordata</taxon>
        <taxon>Craniata</taxon>
        <taxon>Vertebrata</taxon>
        <taxon>Euteleostomi</taxon>
        <taxon>Actinopterygii</taxon>
        <taxon>Neopterygii</taxon>
        <taxon>Teleostei</taxon>
        <taxon>Neoteleostei</taxon>
        <taxon>Acanthomorphata</taxon>
        <taxon>Ovalentaria</taxon>
        <taxon>Atherinomorphae</taxon>
        <taxon>Cyprinodontiformes</taxon>
        <taxon>Nothobranchiidae</taxon>
        <taxon>Nothobranchius</taxon>
    </lineage>
</organism>
<feature type="non-terminal residue" evidence="1">
    <location>
        <position position="1"/>
    </location>
</feature>
<sequence>PSSSSINTTKSVCHFKGFNSSHTLMEITAIF</sequence>
<protein>
    <submittedName>
        <fullName evidence="1">Uncharacterized protein</fullName>
    </submittedName>
</protein>
<feature type="non-terminal residue" evidence="1">
    <location>
        <position position="31"/>
    </location>
</feature>
<gene>
    <name evidence="1" type="primary">PNMA2</name>
</gene>
<dbReference type="EMBL" id="HAEH01020448">
    <property type="protein sequence ID" value="SBS10802.1"/>
    <property type="molecule type" value="Transcribed_RNA"/>
</dbReference>
<accession>A0A1A8RYK5</accession>
<reference evidence="1" key="1">
    <citation type="submission" date="2016-05" db="EMBL/GenBank/DDBJ databases">
        <authorList>
            <person name="Lavstsen T."/>
            <person name="Jespersen J.S."/>
        </authorList>
    </citation>
    <scope>NUCLEOTIDE SEQUENCE</scope>
    <source>
        <tissue evidence="1">Brain</tissue>
    </source>
</reference>